<dbReference type="InterPro" id="IPR050832">
    <property type="entry name" value="Bact_Acetyltransf"/>
</dbReference>
<dbReference type="PROSITE" id="PS51186">
    <property type="entry name" value="GNAT"/>
    <property type="match status" value="1"/>
</dbReference>
<evidence type="ECO:0000256" key="1">
    <source>
        <dbReference type="ARBA" id="ARBA00022679"/>
    </source>
</evidence>
<accession>A0A7W7MA58</accession>
<comment type="caution">
    <text evidence="4">The sequence shown here is derived from an EMBL/GenBank/DDBJ whole genome shotgun (WGS) entry which is preliminary data.</text>
</comment>
<dbReference type="SUPFAM" id="SSF55729">
    <property type="entry name" value="Acyl-CoA N-acyltransferases (Nat)"/>
    <property type="match status" value="1"/>
</dbReference>
<proteinExistence type="predicted"/>
<evidence type="ECO:0000259" key="3">
    <source>
        <dbReference type="PROSITE" id="PS51186"/>
    </source>
</evidence>
<keyword evidence="1 4" id="KW-0808">Transferase</keyword>
<dbReference type="PANTHER" id="PTHR43877">
    <property type="entry name" value="AMINOALKYLPHOSPHONATE N-ACETYLTRANSFERASE-RELATED-RELATED"/>
    <property type="match status" value="1"/>
</dbReference>
<evidence type="ECO:0000313" key="4">
    <source>
        <dbReference type="EMBL" id="MBB4742637.1"/>
    </source>
</evidence>
<dbReference type="Pfam" id="PF13673">
    <property type="entry name" value="Acetyltransf_10"/>
    <property type="match status" value="1"/>
</dbReference>
<protein>
    <submittedName>
        <fullName evidence="4">GNAT superfamily N-acetyltransferase</fullName>
    </submittedName>
</protein>
<dbReference type="GO" id="GO:0016747">
    <property type="term" value="F:acyltransferase activity, transferring groups other than amino-acyl groups"/>
    <property type="evidence" value="ECO:0007669"/>
    <property type="project" value="InterPro"/>
</dbReference>
<reference evidence="4 5" key="1">
    <citation type="submission" date="2020-08" db="EMBL/GenBank/DDBJ databases">
        <title>Sequencing the genomes of 1000 actinobacteria strains.</title>
        <authorList>
            <person name="Klenk H.-P."/>
        </authorList>
    </citation>
    <scope>NUCLEOTIDE SEQUENCE [LARGE SCALE GENOMIC DNA]</scope>
    <source>
        <strain evidence="4 5">DSM 45809</strain>
    </source>
</reference>
<dbReference type="InterPro" id="IPR000182">
    <property type="entry name" value="GNAT_dom"/>
</dbReference>
<keyword evidence="5" id="KW-1185">Reference proteome</keyword>
<dbReference type="Gene3D" id="3.40.630.30">
    <property type="match status" value="1"/>
</dbReference>
<evidence type="ECO:0000256" key="2">
    <source>
        <dbReference type="ARBA" id="ARBA00023315"/>
    </source>
</evidence>
<sequence>MKPTGRSTPAITAATPADLPRILRIRHAAFTRHAPTAYPAEQVETLLRDVSPDELSAMISAGTLFVARAAGQVLGCAGWRDDRLRHVYVDPDATRRGIGTALLRHVETDFRARTGRSELAAGVALHAEAFYLANGYRLVDRARAWDGSTYLRMLKSLS</sequence>
<evidence type="ECO:0000313" key="5">
    <source>
        <dbReference type="Proteomes" id="UP000546162"/>
    </source>
</evidence>
<name>A0A7W7MA58_9ACTN</name>
<dbReference type="AlphaFoldDB" id="A0A7W7MA58"/>
<feature type="domain" description="N-acetyltransferase" evidence="3">
    <location>
        <begin position="9"/>
        <end position="158"/>
    </location>
</feature>
<dbReference type="CDD" id="cd04301">
    <property type="entry name" value="NAT_SF"/>
    <property type="match status" value="1"/>
</dbReference>
<dbReference type="Proteomes" id="UP000546162">
    <property type="component" value="Unassembled WGS sequence"/>
</dbReference>
<organism evidence="4 5">
    <name type="scientific">Actinoplanes octamycinicus</name>
    <dbReference type="NCBI Taxonomy" id="135948"/>
    <lineage>
        <taxon>Bacteria</taxon>
        <taxon>Bacillati</taxon>
        <taxon>Actinomycetota</taxon>
        <taxon>Actinomycetes</taxon>
        <taxon>Micromonosporales</taxon>
        <taxon>Micromonosporaceae</taxon>
        <taxon>Actinoplanes</taxon>
    </lineage>
</organism>
<keyword evidence="2" id="KW-0012">Acyltransferase</keyword>
<gene>
    <name evidence="4" type="ORF">BJY16_006096</name>
</gene>
<dbReference type="InterPro" id="IPR016181">
    <property type="entry name" value="Acyl_CoA_acyltransferase"/>
</dbReference>
<dbReference type="RefSeq" id="WP_185042980.1">
    <property type="nucleotide sequence ID" value="NZ_BAABFG010000005.1"/>
</dbReference>
<dbReference type="EMBL" id="JACHNB010000001">
    <property type="protein sequence ID" value="MBB4742637.1"/>
    <property type="molecule type" value="Genomic_DNA"/>
</dbReference>